<gene>
    <name evidence="8" type="ORF">HOP40_34940</name>
</gene>
<evidence type="ECO:0000256" key="2">
    <source>
        <dbReference type="ARBA" id="ARBA00022475"/>
    </source>
</evidence>
<evidence type="ECO:0000256" key="4">
    <source>
        <dbReference type="ARBA" id="ARBA00022989"/>
    </source>
</evidence>
<dbReference type="RefSeq" id="WP_172170007.1">
    <property type="nucleotide sequence ID" value="NZ_CP053565.1"/>
</dbReference>
<keyword evidence="8" id="KW-0614">Plasmid</keyword>
<geneLocation type="plasmid" evidence="8 9">
    <name>unnamed1</name>
</geneLocation>
<keyword evidence="5" id="KW-0472">Membrane</keyword>
<evidence type="ECO:0000313" key="9">
    <source>
        <dbReference type="Proteomes" id="UP000505377"/>
    </source>
</evidence>
<dbReference type="InterPro" id="IPR051539">
    <property type="entry name" value="T4SS-coupling_protein"/>
</dbReference>
<dbReference type="Gene3D" id="3.40.50.300">
    <property type="entry name" value="P-loop containing nucleotide triphosphate hydrolases"/>
    <property type="match status" value="1"/>
</dbReference>
<dbReference type="GO" id="GO:0005886">
    <property type="term" value="C:plasma membrane"/>
    <property type="evidence" value="ECO:0007669"/>
    <property type="project" value="UniProtKB-SubCell"/>
</dbReference>
<dbReference type="InterPro" id="IPR032689">
    <property type="entry name" value="TraG-D_C"/>
</dbReference>
<dbReference type="Proteomes" id="UP000505377">
    <property type="component" value="Plasmid unnamed1"/>
</dbReference>
<dbReference type="InterPro" id="IPR027417">
    <property type="entry name" value="P-loop_NTPase"/>
</dbReference>
<organism evidence="8 9">
    <name type="scientific">Pseudonocardia broussonetiae</name>
    <dbReference type="NCBI Taxonomy" id="2736640"/>
    <lineage>
        <taxon>Bacteria</taxon>
        <taxon>Bacillati</taxon>
        <taxon>Actinomycetota</taxon>
        <taxon>Actinomycetes</taxon>
        <taxon>Pseudonocardiales</taxon>
        <taxon>Pseudonocardiaceae</taxon>
        <taxon>Pseudonocardia</taxon>
    </lineage>
</organism>
<accession>A0A6M6JUM8</accession>
<keyword evidence="4" id="KW-1133">Transmembrane helix</keyword>
<evidence type="ECO:0000256" key="1">
    <source>
        <dbReference type="ARBA" id="ARBA00004651"/>
    </source>
</evidence>
<dbReference type="PANTHER" id="PTHR37937:SF1">
    <property type="entry name" value="CONJUGATIVE TRANSFER: DNA TRANSPORT"/>
    <property type="match status" value="1"/>
</dbReference>
<keyword evidence="2" id="KW-1003">Cell membrane</keyword>
<evidence type="ECO:0000259" key="7">
    <source>
        <dbReference type="Pfam" id="PF12696"/>
    </source>
</evidence>
<proteinExistence type="predicted"/>
<evidence type="ECO:0000256" key="3">
    <source>
        <dbReference type="ARBA" id="ARBA00022692"/>
    </source>
</evidence>
<sequence length="566" mass="58828">MRPAMWADALAGAGAGALTDGEITRMHVQAGTAGVAATAASAWLAGATPWPLLDSTALVGAAAGSVLTAATVAHRSWWTHPHTRLRRALGGPVGWLDGHDLTETCGAAAVRRHAAGLWPGRDHHRAPVTWAGWEAGRLVSGPRHLRRRRVYSPWTRGIGILGPQGSGKTQYLIGLLLQAPGAVVVPSTKPELALATMAARAAVGPVAVFNPAALGELTSTLAWDPVAGCDAHATADARAWALVRGGGAAAGTHAAEFWAQKAQEIIRAYLMAAALSGRGMGAVMRWANTPDDPAPVHVLTGHPAAVPPGWVETLTTHLSAAPNTRTGYFATVSSCVGFMDNPTVAAACRPAPGRHLDVAEFLASSGTLYLIGSSADRRLAPLLTALTEHLFDTAQQLAAAQPGGRLPVPLAFLLDEVAHTTPVPLDRWAADSRGWGITVCAVVQSLAQLAATWGRDAGEIIWENLPTKVILPGVANVEDLRALSYLGGERWTARHNDGASAGADGRRSTSVSTTRTREPVIGGDVIATLPRWHAYLLGAAPRPAVVRFTPGYQLLATAAPKAGAPS</sequence>
<dbReference type="EMBL" id="CP053565">
    <property type="protein sequence ID" value="QJY51180.1"/>
    <property type="molecule type" value="Genomic_DNA"/>
</dbReference>
<reference evidence="8 9" key="1">
    <citation type="submission" date="2020-05" db="EMBL/GenBank/DDBJ databases">
        <authorList>
            <person name="Mo P."/>
        </authorList>
    </citation>
    <scope>NUCLEOTIDE SEQUENCE [LARGE SCALE GENOMIC DNA]</scope>
    <source>
        <strain evidence="8 9">Gen01</strain>
        <plasmid evidence="8 9">unnamed1</plasmid>
    </source>
</reference>
<feature type="region of interest" description="Disordered" evidence="6">
    <location>
        <begin position="496"/>
        <end position="515"/>
    </location>
</feature>
<comment type="subcellular location">
    <subcellularLocation>
        <location evidence="1">Cell membrane</location>
        <topology evidence="1">Multi-pass membrane protein</topology>
    </subcellularLocation>
</comment>
<keyword evidence="9" id="KW-1185">Reference proteome</keyword>
<dbReference type="AlphaFoldDB" id="A0A6M6JUM8"/>
<evidence type="ECO:0000256" key="6">
    <source>
        <dbReference type="SAM" id="MobiDB-lite"/>
    </source>
</evidence>
<evidence type="ECO:0000313" key="8">
    <source>
        <dbReference type="EMBL" id="QJY51180.1"/>
    </source>
</evidence>
<dbReference type="Pfam" id="PF12696">
    <property type="entry name" value="TraG-D_C"/>
    <property type="match status" value="1"/>
</dbReference>
<dbReference type="CDD" id="cd01127">
    <property type="entry name" value="TrwB_TraG_TraD_VirD4"/>
    <property type="match status" value="1"/>
</dbReference>
<protein>
    <submittedName>
        <fullName evidence="8">Type IV secretory system conjugative DNA transfer family protein</fullName>
    </submittedName>
</protein>
<dbReference type="KEGG" id="pbro:HOP40_34940"/>
<dbReference type="SUPFAM" id="SSF52540">
    <property type="entry name" value="P-loop containing nucleoside triphosphate hydrolases"/>
    <property type="match status" value="1"/>
</dbReference>
<keyword evidence="3" id="KW-0812">Transmembrane</keyword>
<name>A0A6M6JUM8_9PSEU</name>
<evidence type="ECO:0000256" key="5">
    <source>
        <dbReference type="ARBA" id="ARBA00023136"/>
    </source>
</evidence>
<feature type="domain" description="TraD/TraG TraM recognition site" evidence="7">
    <location>
        <begin position="409"/>
        <end position="531"/>
    </location>
</feature>
<dbReference type="PANTHER" id="PTHR37937">
    <property type="entry name" value="CONJUGATIVE TRANSFER: DNA TRANSPORT"/>
    <property type="match status" value="1"/>
</dbReference>